<protein>
    <submittedName>
        <fullName evidence="2">Uncharacterized protein</fullName>
    </submittedName>
</protein>
<organism evidence="2 3">
    <name type="scientific">Chondromyces apiculatus DSM 436</name>
    <dbReference type="NCBI Taxonomy" id="1192034"/>
    <lineage>
        <taxon>Bacteria</taxon>
        <taxon>Pseudomonadati</taxon>
        <taxon>Myxococcota</taxon>
        <taxon>Polyangia</taxon>
        <taxon>Polyangiales</taxon>
        <taxon>Polyangiaceae</taxon>
        <taxon>Chondromyces</taxon>
    </lineage>
</organism>
<dbReference type="Proteomes" id="UP000019678">
    <property type="component" value="Unassembled WGS sequence"/>
</dbReference>
<name>A0A017TCV5_9BACT</name>
<dbReference type="EMBL" id="ASRX01000011">
    <property type="protein sequence ID" value="EYF07108.1"/>
    <property type="molecule type" value="Genomic_DNA"/>
</dbReference>
<keyword evidence="3" id="KW-1185">Reference proteome</keyword>
<dbReference type="PROSITE" id="PS51257">
    <property type="entry name" value="PROKAR_LIPOPROTEIN"/>
    <property type="match status" value="1"/>
</dbReference>
<dbReference type="AlphaFoldDB" id="A0A017TCV5"/>
<evidence type="ECO:0000256" key="1">
    <source>
        <dbReference type="SAM" id="MobiDB-lite"/>
    </source>
</evidence>
<evidence type="ECO:0000313" key="2">
    <source>
        <dbReference type="EMBL" id="EYF07108.1"/>
    </source>
</evidence>
<comment type="caution">
    <text evidence="2">The sequence shown here is derived from an EMBL/GenBank/DDBJ whole genome shotgun (WGS) entry which is preliminary data.</text>
</comment>
<sequence>MMRSDIRRRALHAAAAVSMIAGVFGCGGTVLVDDEEEGGEEEPAGPLADAGAEEDAGPQEDAAVPGDGSVADAGTTCGNPTEDWEAYRACCDQVNWDWEAGCEAWGPPVPPEMGVA</sequence>
<reference evidence="2 3" key="1">
    <citation type="submission" date="2013-05" db="EMBL/GenBank/DDBJ databases">
        <title>Genome assembly of Chondromyces apiculatus DSM 436.</title>
        <authorList>
            <person name="Sharma G."/>
            <person name="Khatri I."/>
            <person name="Kaur C."/>
            <person name="Mayilraj S."/>
            <person name="Subramanian S."/>
        </authorList>
    </citation>
    <scope>NUCLEOTIDE SEQUENCE [LARGE SCALE GENOMIC DNA]</scope>
    <source>
        <strain evidence="2 3">DSM 436</strain>
    </source>
</reference>
<evidence type="ECO:0000313" key="3">
    <source>
        <dbReference type="Proteomes" id="UP000019678"/>
    </source>
</evidence>
<feature type="compositionally biased region" description="Acidic residues" evidence="1">
    <location>
        <begin position="32"/>
        <end position="43"/>
    </location>
</feature>
<dbReference type="STRING" id="1192034.CAP_0587"/>
<accession>A0A017TCV5</accession>
<feature type="region of interest" description="Disordered" evidence="1">
    <location>
        <begin position="31"/>
        <end position="79"/>
    </location>
</feature>
<gene>
    <name evidence="2" type="ORF">CAP_0587</name>
</gene>
<proteinExistence type="predicted"/>